<dbReference type="InterPro" id="IPR000867">
    <property type="entry name" value="IGFBP-like"/>
</dbReference>
<evidence type="ECO:0000256" key="8">
    <source>
        <dbReference type="SAM" id="SignalP"/>
    </source>
</evidence>
<dbReference type="PANTHER" id="PTHR14186">
    <property type="entry name" value="INSULIN-LIKE GROWTH FACTOR BINDING PROTEIN-RELATED"/>
    <property type="match status" value="1"/>
</dbReference>
<evidence type="ECO:0000256" key="6">
    <source>
        <dbReference type="ARBA" id="ARBA00023319"/>
    </source>
</evidence>
<evidence type="ECO:0000256" key="3">
    <source>
        <dbReference type="ARBA" id="ARBA00022729"/>
    </source>
</evidence>
<accession>A0A3Q1FCG7</accession>
<evidence type="ECO:0000313" key="12">
    <source>
        <dbReference type="Proteomes" id="UP000257200"/>
    </source>
</evidence>
<evidence type="ECO:0000256" key="1">
    <source>
        <dbReference type="ARBA" id="ARBA00004613"/>
    </source>
</evidence>
<evidence type="ECO:0000256" key="5">
    <source>
        <dbReference type="ARBA" id="ARBA00023183"/>
    </source>
</evidence>
<evidence type="ECO:0000313" key="11">
    <source>
        <dbReference type="Ensembl" id="ENSAPOP00000004825.1"/>
    </source>
</evidence>
<dbReference type="Pfam" id="PF07648">
    <property type="entry name" value="Kazal_2"/>
    <property type="match status" value="1"/>
</dbReference>
<dbReference type="InterPro" id="IPR036058">
    <property type="entry name" value="Kazal_dom_sf"/>
</dbReference>
<dbReference type="PANTHER" id="PTHR14186:SF19">
    <property type="entry name" value="INSULIN-LIKE GROWTH FACTOR-BINDING PROTEIN 7"/>
    <property type="match status" value="1"/>
</dbReference>
<feature type="region of interest" description="Disordered" evidence="7">
    <location>
        <begin position="154"/>
        <end position="177"/>
    </location>
</feature>
<dbReference type="STRING" id="80966.ENSAPOP00000004825"/>
<dbReference type="Proteomes" id="UP000257200">
    <property type="component" value="Unplaced"/>
</dbReference>
<dbReference type="PROSITE" id="PS51465">
    <property type="entry name" value="KAZAL_2"/>
    <property type="match status" value="1"/>
</dbReference>
<dbReference type="InParanoid" id="A0A3Q1FCG7"/>
<dbReference type="FunFam" id="3.30.60.30:FF:000026">
    <property type="entry name" value="Insulin-like growth factor-binding protein 7"/>
    <property type="match status" value="1"/>
</dbReference>
<feature type="domain" description="IGFBP N-terminal" evidence="9">
    <location>
        <begin position="24"/>
        <end position="108"/>
    </location>
</feature>
<reference evidence="11" key="1">
    <citation type="submission" date="2025-08" db="UniProtKB">
        <authorList>
            <consortium name="Ensembl"/>
        </authorList>
    </citation>
    <scope>IDENTIFICATION</scope>
</reference>
<evidence type="ECO:0000256" key="4">
    <source>
        <dbReference type="ARBA" id="ARBA00023157"/>
    </source>
</evidence>
<dbReference type="PROSITE" id="PS51323">
    <property type="entry name" value="IGFBP_N_2"/>
    <property type="match status" value="1"/>
</dbReference>
<dbReference type="SMART" id="SM00121">
    <property type="entry name" value="IB"/>
    <property type="match status" value="1"/>
</dbReference>
<keyword evidence="2" id="KW-0964">Secreted</keyword>
<reference evidence="11" key="2">
    <citation type="submission" date="2025-09" db="UniProtKB">
        <authorList>
            <consortium name="Ensembl"/>
        </authorList>
    </citation>
    <scope>IDENTIFICATION</scope>
</reference>
<feature type="chain" id="PRO_5018529728" evidence="8">
    <location>
        <begin position="19"/>
        <end position="216"/>
    </location>
</feature>
<keyword evidence="12" id="KW-1185">Reference proteome</keyword>
<dbReference type="Gene3D" id="3.30.60.30">
    <property type="match status" value="1"/>
</dbReference>
<dbReference type="Ensembl" id="ENSAPOT00000009381.1">
    <property type="protein sequence ID" value="ENSAPOP00000004825.1"/>
    <property type="gene ID" value="ENSAPOG00000006445.1"/>
</dbReference>
<dbReference type="CDD" id="cd00104">
    <property type="entry name" value="KAZAL_FS"/>
    <property type="match status" value="1"/>
</dbReference>
<protein>
    <submittedName>
        <fullName evidence="11">HtrA serine peptidase 1b</fullName>
    </submittedName>
</protein>
<keyword evidence="4" id="KW-1015">Disulfide bond</keyword>
<sequence length="216" mass="23099">MLWSLCVIVAFASLPADAQTSSRYAIGCPARCDKSMCPRLPADCQAGQTLDACHCCPVCASGEGEACGGSGKLGDPVCGEGLECSVSGGVAYTVTVRRRSKSGICVCKATEPVCGSDGVSYRNICELKRVSHRAQKLQQPPVLFIQRGACGKGKTQLSINRDQDSRNSNPSERLELPSLQSGPMLRKHMQVKLHDVISCLDCKDVDYASHSFGREN</sequence>
<dbReference type="Pfam" id="PF00219">
    <property type="entry name" value="IGFBP"/>
    <property type="match status" value="1"/>
</dbReference>
<organism evidence="11 12">
    <name type="scientific">Acanthochromis polyacanthus</name>
    <name type="common">spiny chromis</name>
    <dbReference type="NCBI Taxonomy" id="80966"/>
    <lineage>
        <taxon>Eukaryota</taxon>
        <taxon>Metazoa</taxon>
        <taxon>Chordata</taxon>
        <taxon>Craniata</taxon>
        <taxon>Vertebrata</taxon>
        <taxon>Euteleostomi</taxon>
        <taxon>Actinopterygii</taxon>
        <taxon>Neopterygii</taxon>
        <taxon>Teleostei</taxon>
        <taxon>Neoteleostei</taxon>
        <taxon>Acanthomorphata</taxon>
        <taxon>Ovalentaria</taxon>
        <taxon>Pomacentridae</taxon>
        <taxon>Acanthochromis</taxon>
    </lineage>
</organism>
<dbReference type="InterPro" id="IPR009030">
    <property type="entry name" value="Growth_fac_rcpt_cys_sf"/>
</dbReference>
<name>A0A3Q1FCG7_9TELE</name>
<proteinExistence type="predicted"/>
<keyword evidence="6" id="KW-0393">Immunoglobulin domain</keyword>
<feature type="signal peptide" evidence="8">
    <location>
        <begin position="1"/>
        <end position="18"/>
    </location>
</feature>
<feature type="domain" description="Kazal-like" evidence="10">
    <location>
        <begin position="99"/>
        <end position="152"/>
    </location>
</feature>
<dbReference type="SMART" id="SM00280">
    <property type="entry name" value="KAZAL"/>
    <property type="match status" value="1"/>
</dbReference>
<dbReference type="GO" id="GO:0005520">
    <property type="term" value="F:insulin-like growth factor binding"/>
    <property type="evidence" value="ECO:0007669"/>
    <property type="project" value="InterPro"/>
</dbReference>
<dbReference type="GO" id="GO:0005615">
    <property type="term" value="C:extracellular space"/>
    <property type="evidence" value="ECO:0007669"/>
    <property type="project" value="TreeGrafter"/>
</dbReference>
<keyword evidence="5" id="KW-0340">Growth factor binding</keyword>
<evidence type="ECO:0000256" key="7">
    <source>
        <dbReference type="SAM" id="MobiDB-lite"/>
    </source>
</evidence>
<dbReference type="InterPro" id="IPR011390">
    <property type="entry name" value="IGFBP_rP_mac25"/>
</dbReference>
<dbReference type="SUPFAM" id="SSF57184">
    <property type="entry name" value="Growth factor receptor domain"/>
    <property type="match status" value="1"/>
</dbReference>
<evidence type="ECO:0000256" key="2">
    <source>
        <dbReference type="ARBA" id="ARBA00022525"/>
    </source>
</evidence>
<dbReference type="InterPro" id="IPR002350">
    <property type="entry name" value="Kazal_dom"/>
</dbReference>
<dbReference type="GO" id="GO:0009966">
    <property type="term" value="P:regulation of signal transduction"/>
    <property type="evidence" value="ECO:0007669"/>
    <property type="project" value="TreeGrafter"/>
</dbReference>
<evidence type="ECO:0000259" key="10">
    <source>
        <dbReference type="PROSITE" id="PS51465"/>
    </source>
</evidence>
<keyword evidence="3 8" id="KW-0732">Signal</keyword>
<feature type="compositionally biased region" description="Polar residues" evidence="7">
    <location>
        <begin position="155"/>
        <end position="171"/>
    </location>
</feature>
<dbReference type="SUPFAM" id="SSF100895">
    <property type="entry name" value="Kazal-type serine protease inhibitors"/>
    <property type="match status" value="1"/>
</dbReference>
<dbReference type="Gene3D" id="4.10.40.20">
    <property type="match status" value="1"/>
</dbReference>
<dbReference type="AlphaFoldDB" id="A0A3Q1FCG7"/>
<dbReference type="GO" id="GO:0001558">
    <property type="term" value="P:regulation of cell growth"/>
    <property type="evidence" value="ECO:0007669"/>
    <property type="project" value="InterPro"/>
</dbReference>
<comment type="subcellular location">
    <subcellularLocation>
        <location evidence="1">Secreted</location>
    </subcellularLocation>
</comment>
<dbReference type="GeneTree" id="ENSGT00940000156955"/>
<evidence type="ECO:0000259" key="9">
    <source>
        <dbReference type="PROSITE" id="PS51323"/>
    </source>
</evidence>